<proteinExistence type="predicted"/>
<sequence>MPATIAVPHAPATELVDELSGMERAVALYASDMPGRYRLQGPEDRNLIGWIAQGVARLGREEIRRRASYLCGHRKLWLRDMTTPEIDRRHKERFPSARRLSLAESMASTSLLWVRPVPAARDLPAVIDGPCPKCDGAGKLWANWVIDDASGWFEEGYGPCWVCQPEGGAA</sequence>
<evidence type="ECO:0000313" key="2">
    <source>
        <dbReference type="Proteomes" id="UP001500707"/>
    </source>
</evidence>
<keyword evidence="2" id="KW-1185">Reference proteome</keyword>
<reference evidence="2" key="1">
    <citation type="journal article" date="2019" name="Int. J. Syst. Evol. Microbiol.">
        <title>The Global Catalogue of Microorganisms (GCM) 10K type strain sequencing project: providing services to taxonomists for standard genome sequencing and annotation.</title>
        <authorList>
            <consortium name="The Broad Institute Genomics Platform"/>
            <consortium name="The Broad Institute Genome Sequencing Center for Infectious Disease"/>
            <person name="Wu L."/>
            <person name="Ma J."/>
        </authorList>
    </citation>
    <scope>NUCLEOTIDE SEQUENCE [LARGE SCALE GENOMIC DNA]</scope>
    <source>
        <strain evidence="2">JCM 17656</strain>
    </source>
</reference>
<dbReference type="RefSeq" id="WP_346185751.1">
    <property type="nucleotide sequence ID" value="NZ_BAABCE010000021.1"/>
</dbReference>
<comment type="caution">
    <text evidence="1">The sequence shown here is derived from an EMBL/GenBank/DDBJ whole genome shotgun (WGS) entry which is preliminary data.</text>
</comment>
<gene>
    <name evidence="1" type="ORF">GCM10022295_78180</name>
</gene>
<evidence type="ECO:0000313" key="1">
    <source>
        <dbReference type="EMBL" id="GAA3585126.1"/>
    </source>
</evidence>
<organism evidence="1 2">
    <name type="scientific">Streptomyces osmaniensis</name>
    <dbReference type="NCBI Taxonomy" id="593134"/>
    <lineage>
        <taxon>Bacteria</taxon>
        <taxon>Bacillati</taxon>
        <taxon>Actinomycetota</taxon>
        <taxon>Actinomycetes</taxon>
        <taxon>Kitasatosporales</taxon>
        <taxon>Streptomycetaceae</taxon>
        <taxon>Streptomyces</taxon>
    </lineage>
</organism>
<dbReference type="Proteomes" id="UP001500707">
    <property type="component" value="Unassembled WGS sequence"/>
</dbReference>
<dbReference type="EMBL" id="BAABCE010000021">
    <property type="protein sequence ID" value="GAA3585126.1"/>
    <property type="molecule type" value="Genomic_DNA"/>
</dbReference>
<protein>
    <submittedName>
        <fullName evidence="1">Uncharacterized protein</fullName>
    </submittedName>
</protein>
<accession>A0ABP6YPY2</accession>
<name>A0ABP6YPY2_9ACTN</name>